<keyword evidence="5" id="KW-1185">Reference proteome</keyword>
<sequence>MTTSGRTTANENAPRTAHGVSWAEFHRGEPRFADAVEQRFGRHTHHVLATLRRDGSPRLTGLEVDFRAGEMWLGMMPNSRKALDLRRDNRCAVYANPGEGADMDGGDVRVSGRAVEVTEPAELARWAAGIPEGDVPEKFHLFRVEVEEAVRVTVEDPDIVFRTWQPGWPLRTIRRGNDDAPPREDALPSEEAPLRADAPPRGDALPREDGAD</sequence>
<protein>
    <submittedName>
        <fullName evidence="4">Pyridoxamine 5'-phosphate oxidase family protein</fullName>
    </submittedName>
</protein>
<evidence type="ECO:0000313" key="4">
    <source>
        <dbReference type="EMBL" id="RCG21258.1"/>
    </source>
</evidence>
<dbReference type="EMBL" id="QOIN01000046">
    <property type="protein sequence ID" value="RCG21258.1"/>
    <property type="molecule type" value="Genomic_DNA"/>
</dbReference>
<dbReference type="PANTHER" id="PTHR35176:SF6">
    <property type="entry name" value="HEME OXYGENASE HI_0854-RELATED"/>
    <property type="match status" value="1"/>
</dbReference>
<feature type="domain" description="Pyridoxamine 5'-phosphate oxidase N-terminal" evidence="3">
    <location>
        <begin position="34"/>
        <end position="149"/>
    </location>
</feature>
<evidence type="ECO:0000256" key="2">
    <source>
        <dbReference type="SAM" id="MobiDB-lite"/>
    </source>
</evidence>
<evidence type="ECO:0000256" key="1">
    <source>
        <dbReference type="ARBA" id="ARBA00023002"/>
    </source>
</evidence>
<reference evidence="4 5" key="1">
    <citation type="submission" date="2018-06" db="EMBL/GenBank/DDBJ databases">
        <title>Streptomyces reniochalinae sp. nov. and Streptomyces diacarnus sp. nov. from marine sponges.</title>
        <authorList>
            <person name="Li L."/>
        </authorList>
    </citation>
    <scope>NUCLEOTIDE SEQUENCE [LARGE SCALE GENOMIC DNA]</scope>
    <source>
        <strain evidence="4 5">LHW51701</strain>
    </source>
</reference>
<gene>
    <name evidence="4" type="ORF">DTL70_17515</name>
</gene>
<comment type="caution">
    <text evidence="4">The sequence shown here is derived from an EMBL/GenBank/DDBJ whole genome shotgun (WGS) entry which is preliminary data.</text>
</comment>
<evidence type="ECO:0000259" key="3">
    <source>
        <dbReference type="Pfam" id="PF01243"/>
    </source>
</evidence>
<dbReference type="Proteomes" id="UP000252914">
    <property type="component" value="Unassembled WGS sequence"/>
</dbReference>
<dbReference type="AlphaFoldDB" id="A0A367ET07"/>
<dbReference type="GO" id="GO:0005829">
    <property type="term" value="C:cytosol"/>
    <property type="evidence" value="ECO:0007669"/>
    <property type="project" value="TreeGrafter"/>
</dbReference>
<dbReference type="RefSeq" id="WP_114022893.1">
    <property type="nucleotide sequence ID" value="NZ_QOIN01000046.1"/>
</dbReference>
<feature type="compositionally biased region" description="Basic and acidic residues" evidence="2">
    <location>
        <begin position="175"/>
        <end position="212"/>
    </location>
</feature>
<keyword evidence="1" id="KW-0560">Oxidoreductase</keyword>
<dbReference type="SUPFAM" id="SSF50475">
    <property type="entry name" value="FMN-binding split barrel"/>
    <property type="match status" value="1"/>
</dbReference>
<name>A0A367ET07_9ACTN</name>
<dbReference type="GO" id="GO:0016627">
    <property type="term" value="F:oxidoreductase activity, acting on the CH-CH group of donors"/>
    <property type="evidence" value="ECO:0007669"/>
    <property type="project" value="TreeGrafter"/>
</dbReference>
<dbReference type="Pfam" id="PF01243">
    <property type="entry name" value="PNPOx_N"/>
    <property type="match status" value="1"/>
</dbReference>
<organism evidence="4 5">
    <name type="scientific">Streptomyces diacarni</name>
    <dbReference type="NCBI Taxonomy" id="2800381"/>
    <lineage>
        <taxon>Bacteria</taxon>
        <taxon>Bacillati</taxon>
        <taxon>Actinomycetota</taxon>
        <taxon>Actinomycetes</taxon>
        <taxon>Kitasatosporales</taxon>
        <taxon>Streptomycetaceae</taxon>
        <taxon>Streptomyces</taxon>
    </lineage>
</organism>
<dbReference type="InterPro" id="IPR012349">
    <property type="entry name" value="Split_barrel_FMN-bd"/>
</dbReference>
<dbReference type="Gene3D" id="2.30.110.10">
    <property type="entry name" value="Electron Transport, Fmn-binding Protein, Chain A"/>
    <property type="match status" value="1"/>
</dbReference>
<dbReference type="GO" id="GO:0070967">
    <property type="term" value="F:coenzyme F420 binding"/>
    <property type="evidence" value="ECO:0007669"/>
    <property type="project" value="TreeGrafter"/>
</dbReference>
<dbReference type="PANTHER" id="PTHR35176">
    <property type="entry name" value="HEME OXYGENASE HI_0854-RELATED"/>
    <property type="match status" value="1"/>
</dbReference>
<evidence type="ECO:0000313" key="5">
    <source>
        <dbReference type="Proteomes" id="UP000252914"/>
    </source>
</evidence>
<dbReference type="InterPro" id="IPR052019">
    <property type="entry name" value="F420H2_bilvrd_red/Heme_oxyg"/>
</dbReference>
<proteinExistence type="predicted"/>
<feature type="region of interest" description="Disordered" evidence="2">
    <location>
        <begin position="170"/>
        <end position="212"/>
    </location>
</feature>
<dbReference type="InterPro" id="IPR011576">
    <property type="entry name" value="Pyridox_Oxase_N"/>
</dbReference>
<accession>A0A367ET07</accession>